<dbReference type="InterPro" id="IPR036568">
    <property type="entry name" value="GGCT-like_sf"/>
</dbReference>
<accession>A0ABW4YBM7</accession>
<dbReference type="EMBL" id="JBHUHX010000027">
    <property type="protein sequence ID" value="MFD2112483.1"/>
    <property type="molecule type" value="Genomic_DNA"/>
</dbReference>
<proteinExistence type="inferred from homology"/>
<evidence type="ECO:0000313" key="4">
    <source>
        <dbReference type="EMBL" id="MFD2112483.1"/>
    </source>
</evidence>
<dbReference type="InterPro" id="IPR039126">
    <property type="entry name" value="GGACT"/>
</dbReference>
<comment type="caution">
    <text evidence="4">The sequence shown here is derived from an EMBL/GenBank/DDBJ whole genome shotgun (WGS) entry which is preliminary data.</text>
</comment>
<dbReference type="Pfam" id="PF06094">
    <property type="entry name" value="GGACT"/>
    <property type="match status" value="1"/>
</dbReference>
<dbReference type="Proteomes" id="UP001597337">
    <property type="component" value="Unassembled WGS sequence"/>
</dbReference>
<dbReference type="InterPro" id="IPR009288">
    <property type="entry name" value="AIG2-like_dom"/>
</dbReference>
<evidence type="ECO:0000313" key="5">
    <source>
        <dbReference type="Proteomes" id="UP001597337"/>
    </source>
</evidence>
<sequence>MHHRVFVYGTLLRGDVNHYLLDGADFLGPHRTAPCFTLYLLGAYPGLARGGSTAVHGEVYEVDGAGLRRLDRLEDYPRLYDRLPIPTPYGRAWVYVYRGSLEGRPLIPAGDWRTFVSDPDSFRAAGVRGARDSKTLHRRQERLLALADAGSHPS</sequence>
<dbReference type="InterPro" id="IPR013024">
    <property type="entry name" value="GGCT-like"/>
</dbReference>
<dbReference type="PANTHER" id="PTHR12510">
    <property type="entry name" value="TROPONIN C-AKIN-1 PROTEIN"/>
    <property type="match status" value="1"/>
</dbReference>
<dbReference type="CDD" id="cd06661">
    <property type="entry name" value="GGCT_like"/>
    <property type="match status" value="1"/>
</dbReference>
<comment type="similarity">
    <text evidence="1 2">Belongs to the gamma-glutamylcyclotransferase family.</text>
</comment>
<evidence type="ECO:0000259" key="3">
    <source>
        <dbReference type="Pfam" id="PF06094"/>
    </source>
</evidence>
<dbReference type="PANTHER" id="PTHR12510:SF4">
    <property type="entry name" value="GAMMA-GLUTAMYLAMINECYCLOTRANSFERASE"/>
    <property type="match status" value="1"/>
</dbReference>
<dbReference type="Gene3D" id="3.10.490.10">
    <property type="entry name" value="Gamma-glutamyl cyclotransferase-like"/>
    <property type="match status" value="1"/>
</dbReference>
<name>A0ABW4YBM7_9GAMM</name>
<evidence type="ECO:0000256" key="1">
    <source>
        <dbReference type="ARBA" id="ARBA00008861"/>
    </source>
</evidence>
<protein>
    <recommendedName>
        <fullName evidence="2">Gamma-glutamylcyclotransferase family protein</fullName>
    </recommendedName>
</protein>
<keyword evidence="5" id="KW-1185">Reference proteome</keyword>
<organism evidence="4 5">
    <name type="scientific">Thiorhodococcus fuscus</name>
    <dbReference type="NCBI Taxonomy" id="527200"/>
    <lineage>
        <taxon>Bacteria</taxon>
        <taxon>Pseudomonadati</taxon>
        <taxon>Pseudomonadota</taxon>
        <taxon>Gammaproteobacteria</taxon>
        <taxon>Chromatiales</taxon>
        <taxon>Chromatiaceae</taxon>
        <taxon>Thiorhodococcus</taxon>
    </lineage>
</organism>
<reference evidence="5" key="1">
    <citation type="journal article" date="2019" name="Int. J. Syst. Evol. Microbiol.">
        <title>The Global Catalogue of Microorganisms (GCM) 10K type strain sequencing project: providing services to taxonomists for standard genome sequencing and annotation.</title>
        <authorList>
            <consortium name="The Broad Institute Genomics Platform"/>
            <consortium name="The Broad Institute Genome Sequencing Center for Infectious Disease"/>
            <person name="Wu L."/>
            <person name="Ma J."/>
        </authorList>
    </citation>
    <scope>NUCLEOTIDE SEQUENCE [LARGE SCALE GENOMIC DNA]</scope>
    <source>
        <strain evidence="5">KACC 12597</strain>
    </source>
</reference>
<gene>
    <name evidence="4" type="ORF">ACFSJC_11585</name>
</gene>
<feature type="domain" description="Gamma-glutamylcyclotransferase AIG2-like" evidence="3">
    <location>
        <begin position="5"/>
        <end position="113"/>
    </location>
</feature>
<evidence type="ECO:0000256" key="2">
    <source>
        <dbReference type="RuleBase" id="RU367036"/>
    </source>
</evidence>
<dbReference type="RefSeq" id="WP_386026807.1">
    <property type="nucleotide sequence ID" value="NZ_JBHUHX010000027.1"/>
</dbReference>
<dbReference type="SUPFAM" id="SSF110857">
    <property type="entry name" value="Gamma-glutamyl cyclotransferase-like"/>
    <property type="match status" value="1"/>
</dbReference>